<keyword evidence="3" id="KW-1185">Reference proteome</keyword>
<dbReference type="Pfam" id="PF04126">
    <property type="entry name" value="Cyclophil_like"/>
    <property type="match status" value="1"/>
</dbReference>
<reference evidence="3" key="1">
    <citation type="submission" date="2016-10" db="EMBL/GenBank/DDBJ databases">
        <authorList>
            <person name="Varghese N."/>
            <person name="Submissions S."/>
        </authorList>
    </citation>
    <scope>NUCLEOTIDE SEQUENCE [LARGE SCALE GENOMIC DNA]</scope>
    <source>
        <strain evidence="3">DSM 6150</strain>
    </source>
</reference>
<sequence>MEKPDMIIEVGNARWEVALYENPSARALRAALPQTISMDRWGDEFYGRLPARLPDHDEQRDLYEIGEVAFWQPGNAFCIFFGPTPASHGNEPRMASPGVPLGKIVKGDPLMFKNLGLSIGKVSLLPAHEGC</sequence>
<gene>
    <name evidence="2" type="ORF">SAMN05660284_02130</name>
</gene>
<organism evidence="2 3">
    <name type="scientific">Formivibrio citricus</name>
    <dbReference type="NCBI Taxonomy" id="83765"/>
    <lineage>
        <taxon>Bacteria</taxon>
        <taxon>Pseudomonadati</taxon>
        <taxon>Pseudomonadota</taxon>
        <taxon>Betaproteobacteria</taxon>
        <taxon>Neisseriales</taxon>
        <taxon>Chitinibacteraceae</taxon>
        <taxon>Formivibrio</taxon>
    </lineage>
</organism>
<dbReference type="InterPro" id="IPR025658">
    <property type="entry name" value="Cyclophilin_TM1367"/>
</dbReference>
<protein>
    <recommendedName>
        <fullName evidence="1">Cyclophilin TM1367-like domain-containing protein</fullName>
    </recommendedName>
</protein>
<dbReference type="InterPro" id="IPR029000">
    <property type="entry name" value="Cyclophilin-like_dom_sf"/>
</dbReference>
<dbReference type="EMBL" id="FOVE01000015">
    <property type="protein sequence ID" value="SFN71957.1"/>
    <property type="molecule type" value="Genomic_DNA"/>
</dbReference>
<dbReference type="Gene3D" id="2.40.100.20">
    <property type="match status" value="1"/>
</dbReference>
<dbReference type="SUPFAM" id="SSF50891">
    <property type="entry name" value="Cyclophilin-like"/>
    <property type="match status" value="1"/>
</dbReference>
<dbReference type="Proteomes" id="UP000242869">
    <property type="component" value="Unassembled WGS sequence"/>
</dbReference>
<evidence type="ECO:0000259" key="1">
    <source>
        <dbReference type="Pfam" id="PF04126"/>
    </source>
</evidence>
<dbReference type="RefSeq" id="WP_177187859.1">
    <property type="nucleotide sequence ID" value="NZ_FOVE01000015.1"/>
</dbReference>
<evidence type="ECO:0000313" key="3">
    <source>
        <dbReference type="Proteomes" id="UP000242869"/>
    </source>
</evidence>
<proteinExistence type="predicted"/>
<accession>A0A1I5BB92</accession>
<feature type="domain" description="Cyclophilin TM1367-like" evidence="1">
    <location>
        <begin position="7"/>
        <end position="113"/>
    </location>
</feature>
<evidence type="ECO:0000313" key="2">
    <source>
        <dbReference type="EMBL" id="SFN71957.1"/>
    </source>
</evidence>
<name>A0A1I5BB92_9NEIS</name>
<dbReference type="AlphaFoldDB" id="A0A1I5BB92"/>